<name>A0A069JD83_RHOSG</name>
<dbReference type="InterPro" id="IPR001940">
    <property type="entry name" value="Peptidase_S1C"/>
</dbReference>
<evidence type="ECO:0000313" key="6">
    <source>
        <dbReference type="EMBL" id="MDE8645408.1"/>
    </source>
</evidence>
<comment type="subcellular location">
    <subcellularLocation>
        <location evidence="1">Membrane</location>
        <topology evidence="1">Multi-pass membrane protein</topology>
    </subcellularLocation>
</comment>
<evidence type="ECO:0000256" key="2">
    <source>
        <dbReference type="ARBA" id="ARBA00022692"/>
    </source>
</evidence>
<feature type="transmembrane region" description="Helical" evidence="5">
    <location>
        <begin position="6"/>
        <end position="23"/>
    </location>
</feature>
<feature type="transmembrane region" description="Helical" evidence="5">
    <location>
        <begin position="62"/>
        <end position="87"/>
    </location>
</feature>
<dbReference type="Proteomes" id="UP001217325">
    <property type="component" value="Unassembled WGS sequence"/>
</dbReference>
<comment type="caution">
    <text evidence="7">The sequence shown here is derived from an EMBL/GenBank/DDBJ whole genome shotgun (WGS) entry which is preliminary data.</text>
</comment>
<dbReference type="Proteomes" id="UP000230886">
    <property type="component" value="Unassembled WGS sequence"/>
</dbReference>
<dbReference type="EC" id="3.4.21.-" evidence="6"/>
<reference evidence="6" key="2">
    <citation type="submission" date="2023-02" db="EMBL/GenBank/DDBJ databases">
        <title>A novel hydrolase synthesized by Rhodococcus erythropolis HQ is responsible for the detoxification of Zearalenone.</title>
        <authorList>
            <person name="Hu J."/>
            <person name="Xu J."/>
        </authorList>
    </citation>
    <scope>NUCLEOTIDE SEQUENCE</scope>
    <source>
        <strain evidence="6">HQ</strain>
    </source>
</reference>
<evidence type="ECO:0000313" key="8">
    <source>
        <dbReference type="Proteomes" id="UP000230886"/>
    </source>
</evidence>
<dbReference type="InterPro" id="IPR043504">
    <property type="entry name" value="Peptidase_S1_PA_chymotrypsin"/>
</dbReference>
<keyword evidence="3 5" id="KW-1133">Transmembrane helix</keyword>
<dbReference type="AlphaFoldDB" id="A0A069JD83"/>
<dbReference type="RefSeq" id="WP_003946095.1">
    <property type="nucleotide sequence ID" value="NZ_AP023172.1"/>
</dbReference>
<sequence length="396" mass="40336">MTGSRWVDIAIVLVALIAATSGWRQGAVASALAFVGVILGAVAGILLAPHLLVHVTEGKLRILAGISLIVVLVIIGEVAGMVLGRAARSGMHSPTARSVDSVIGAGLQAVAVVVAAWLLAIPLTSSSQPNIAAAVRGSDVLASVDEVAPQWLRRIPTEFSALLDTSGLPDVIGPFGRTPITEVEAPDASVLASPLAAQLRPSVLRINGVAPSCQRALEGSGFIVAPERVMTNAHVVAGTESITVDTMEGALPAQVVLFDSAVDIAILAVPGLDAPVLPFAPEQARTGDNALVLGYPGGGPYTASAARVREVLNLNGPDIYKAGTTQREVYTVRGSIRQGNSGGPMVDDQGRVLGVVFGAAVDDSDTGFVLTAQEVSRQLNAAASASTPVPTGACIL</sequence>
<dbReference type="Pfam" id="PF13365">
    <property type="entry name" value="Trypsin_2"/>
    <property type="match status" value="1"/>
</dbReference>
<dbReference type="NCBIfam" id="NF033740">
    <property type="entry name" value="MarP_fam_protase"/>
    <property type="match status" value="1"/>
</dbReference>
<organism evidence="7 8">
    <name type="scientific">Rhodococcus qingshengii</name>
    <dbReference type="NCBI Taxonomy" id="334542"/>
    <lineage>
        <taxon>Bacteria</taxon>
        <taxon>Bacillati</taxon>
        <taxon>Actinomycetota</taxon>
        <taxon>Actinomycetes</taxon>
        <taxon>Mycobacteriales</taxon>
        <taxon>Nocardiaceae</taxon>
        <taxon>Rhodococcus</taxon>
        <taxon>Rhodococcus erythropolis group</taxon>
    </lineage>
</organism>
<evidence type="ECO:0000256" key="4">
    <source>
        <dbReference type="ARBA" id="ARBA00023136"/>
    </source>
</evidence>
<dbReference type="InterPro" id="IPR003825">
    <property type="entry name" value="Colicin-V_CvpA"/>
</dbReference>
<dbReference type="GO" id="GO:0016020">
    <property type="term" value="C:membrane"/>
    <property type="evidence" value="ECO:0007669"/>
    <property type="project" value="UniProtKB-SubCell"/>
</dbReference>
<dbReference type="SUPFAM" id="SSF50494">
    <property type="entry name" value="Trypsin-like serine proteases"/>
    <property type="match status" value="1"/>
</dbReference>
<proteinExistence type="predicted"/>
<dbReference type="GO" id="GO:0006508">
    <property type="term" value="P:proteolysis"/>
    <property type="evidence" value="ECO:0007669"/>
    <property type="project" value="UniProtKB-KW"/>
</dbReference>
<protein>
    <submittedName>
        <fullName evidence="6 7">Serine protease</fullName>
        <ecNumber evidence="6">3.4.21.-</ecNumber>
    </submittedName>
</protein>
<dbReference type="GO" id="GO:0009403">
    <property type="term" value="P:toxin biosynthetic process"/>
    <property type="evidence" value="ECO:0007669"/>
    <property type="project" value="InterPro"/>
</dbReference>
<evidence type="ECO:0000256" key="5">
    <source>
        <dbReference type="SAM" id="Phobius"/>
    </source>
</evidence>
<dbReference type="InterPro" id="IPR047680">
    <property type="entry name" value="MarP-like"/>
</dbReference>
<reference evidence="7 8" key="1">
    <citation type="submission" date="2017-07" db="EMBL/GenBank/DDBJ databases">
        <title>Draft sequence of Rhodococcus enclensis 23b-28.</title>
        <authorList>
            <person name="Besaury L."/>
            <person name="Sancelme M."/>
            <person name="Amato P."/>
            <person name="Lallement A."/>
            <person name="Delort A.-M."/>
        </authorList>
    </citation>
    <scope>NUCLEOTIDE SEQUENCE [LARGE SCALE GENOMIC DNA]</scope>
    <source>
        <strain evidence="7 8">23b-28</strain>
    </source>
</reference>
<evidence type="ECO:0000256" key="3">
    <source>
        <dbReference type="ARBA" id="ARBA00022989"/>
    </source>
</evidence>
<dbReference type="InterPro" id="IPR009003">
    <property type="entry name" value="Peptidase_S1_PA"/>
</dbReference>
<feature type="transmembrane region" description="Helical" evidence="5">
    <location>
        <begin position="99"/>
        <end position="120"/>
    </location>
</feature>
<keyword evidence="7" id="KW-0645">Protease</keyword>
<accession>A0A1C4EJT8</accession>
<dbReference type="EMBL" id="NOVD01000001">
    <property type="protein sequence ID" value="PCK28855.1"/>
    <property type="molecule type" value="Genomic_DNA"/>
</dbReference>
<dbReference type="EMBL" id="JARDXE010000006">
    <property type="protein sequence ID" value="MDE8645408.1"/>
    <property type="molecule type" value="Genomic_DNA"/>
</dbReference>
<evidence type="ECO:0000313" key="7">
    <source>
        <dbReference type="EMBL" id="PCK28855.1"/>
    </source>
</evidence>
<dbReference type="GeneID" id="64138512"/>
<feature type="transmembrane region" description="Helical" evidence="5">
    <location>
        <begin position="30"/>
        <end position="50"/>
    </location>
</feature>
<dbReference type="PANTHER" id="PTHR43019">
    <property type="entry name" value="SERINE ENDOPROTEASE DEGS"/>
    <property type="match status" value="1"/>
</dbReference>
<dbReference type="PANTHER" id="PTHR43019:SF23">
    <property type="entry name" value="PROTEASE DO-LIKE 5, CHLOROPLASTIC"/>
    <property type="match status" value="1"/>
</dbReference>
<dbReference type="Gene3D" id="2.40.10.10">
    <property type="entry name" value="Trypsin-like serine proteases"/>
    <property type="match status" value="2"/>
</dbReference>
<dbReference type="Pfam" id="PF02674">
    <property type="entry name" value="Colicin_V"/>
    <property type="match status" value="1"/>
</dbReference>
<gene>
    <name evidence="7" type="ORF">CHR55_00170</name>
    <name evidence="6" type="ORF">PXH69_10625</name>
</gene>
<dbReference type="PRINTS" id="PR00834">
    <property type="entry name" value="PROTEASES2C"/>
</dbReference>
<dbReference type="GO" id="GO:0004252">
    <property type="term" value="F:serine-type endopeptidase activity"/>
    <property type="evidence" value="ECO:0007669"/>
    <property type="project" value="InterPro"/>
</dbReference>
<keyword evidence="2 5" id="KW-0812">Transmembrane</keyword>
<keyword evidence="4 5" id="KW-0472">Membrane</keyword>
<keyword evidence="6" id="KW-0378">Hydrolase</keyword>
<evidence type="ECO:0000256" key="1">
    <source>
        <dbReference type="ARBA" id="ARBA00004141"/>
    </source>
</evidence>
<accession>A0A069JD83</accession>